<dbReference type="PANTHER" id="PTHR13710">
    <property type="entry name" value="DNA HELICASE RECQ FAMILY MEMBER"/>
    <property type="match status" value="1"/>
</dbReference>
<dbReference type="GO" id="GO:0003677">
    <property type="term" value="F:DNA binding"/>
    <property type="evidence" value="ECO:0007669"/>
    <property type="project" value="UniProtKB-KW"/>
</dbReference>
<dbReference type="RefSeq" id="XP_002947997.1">
    <property type="nucleotide sequence ID" value="XM_002947951.1"/>
</dbReference>
<dbReference type="CDD" id="cd18015">
    <property type="entry name" value="DEXHc_RecQ1"/>
    <property type="match status" value="1"/>
</dbReference>
<dbReference type="SMART" id="SM00490">
    <property type="entry name" value="HELICc"/>
    <property type="match status" value="1"/>
</dbReference>
<dbReference type="InterPro" id="IPR011545">
    <property type="entry name" value="DEAD/DEAH_box_helicase_dom"/>
</dbReference>
<accession>D8TNF9</accession>
<dbReference type="eggNOG" id="KOG0353">
    <property type="taxonomic scope" value="Eukaryota"/>
</dbReference>
<dbReference type="AlphaFoldDB" id="D8TNF9"/>
<comment type="catalytic activity">
    <reaction evidence="8">
        <text>Couples ATP hydrolysis with the unwinding of duplex DNA by translocating in the 3'-5' direction.</text>
        <dbReference type="EC" id="5.6.2.4"/>
    </reaction>
</comment>
<dbReference type="InterPro" id="IPR001650">
    <property type="entry name" value="Helicase_C-like"/>
</dbReference>
<dbReference type="Gene3D" id="1.10.150.80">
    <property type="entry name" value="HRDC domain"/>
    <property type="match status" value="1"/>
</dbReference>
<evidence type="ECO:0000256" key="6">
    <source>
        <dbReference type="ARBA" id="ARBA00023125"/>
    </source>
</evidence>
<keyword evidence="7" id="KW-0413">Isomerase</keyword>
<dbReference type="GO" id="GO:0005694">
    <property type="term" value="C:chromosome"/>
    <property type="evidence" value="ECO:0007669"/>
    <property type="project" value="TreeGrafter"/>
</dbReference>
<proteinExistence type="inferred from homology"/>
<dbReference type="SUPFAM" id="SSF52540">
    <property type="entry name" value="P-loop containing nucleoside triphosphate hydrolases"/>
    <property type="match status" value="1"/>
</dbReference>
<dbReference type="KEGG" id="vcn:VOLCADRAFT_57553"/>
<evidence type="ECO:0000256" key="3">
    <source>
        <dbReference type="ARBA" id="ARBA00022801"/>
    </source>
</evidence>
<keyword evidence="5" id="KW-0067">ATP-binding</keyword>
<dbReference type="GeneID" id="9620884"/>
<dbReference type="Gene3D" id="1.10.10.10">
    <property type="entry name" value="Winged helix-like DNA-binding domain superfamily/Winged helix DNA-binding domain"/>
    <property type="match status" value="1"/>
</dbReference>
<keyword evidence="2" id="KW-0547">Nucleotide-binding</keyword>
<dbReference type="SMART" id="SM00487">
    <property type="entry name" value="DEXDc"/>
    <property type="match status" value="1"/>
</dbReference>
<dbReference type="NCBIfam" id="TIGR00614">
    <property type="entry name" value="recQ_fam"/>
    <property type="match status" value="1"/>
</dbReference>
<dbReference type="GO" id="GO:0009378">
    <property type="term" value="F:four-way junction helicase activity"/>
    <property type="evidence" value="ECO:0007669"/>
    <property type="project" value="TreeGrafter"/>
</dbReference>
<evidence type="ECO:0000256" key="5">
    <source>
        <dbReference type="ARBA" id="ARBA00022840"/>
    </source>
</evidence>
<dbReference type="CDD" id="cd18794">
    <property type="entry name" value="SF2_C_RecQ"/>
    <property type="match status" value="1"/>
</dbReference>
<feature type="non-terminal residue" evidence="12">
    <location>
        <position position="646"/>
    </location>
</feature>
<dbReference type="Gene3D" id="3.40.50.300">
    <property type="entry name" value="P-loop containing nucleotide triphosphate hydrolases"/>
    <property type="match status" value="2"/>
</dbReference>
<evidence type="ECO:0000256" key="9">
    <source>
        <dbReference type="ARBA" id="ARBA00034808"/>
    </source>
</evidence>
<dbReference type="InterPro" id="IPR044876">
    <property type="entry name" value="HRDC_dom_sf"/>
</dbReference>
<reference evidence="12 13" key="1">
    <citation type="journal article" date="2010" name="Science">
        <title>Genomic analysis of organismal complexity in the multicellular green alga Volvox carteri.</title>
        <authorList>
            <person name="Prochnik S.E."/>
            <person name="Umen J."/>
            <person name="Nedelcu A.M."/>
            <person name="Hallmann A."/>
            <person name="Miller S.M."/>
            <person name="Nishii I."/>
            <person name="Ferris P."/>
            <person name="Kuo A."/>
            <person name="Mitros T."/>
            <person name="Fritz-Laylin L.K."/>
            <person name="Hellsten U."/>
            <person name="Chapman J."/>
            <person name="Simakov O."/>
            <person name="Rensing S.A."/>
            <person name="Terry A."/>
            <person name="Pangilinan J."/>
            <person name="Kapitonov V."/>
            <person name="Jurka J."/>
            <person name="Salamov A."/>
            <person name="Shapiro H."/>
            <person name="Schmutz J."/>
            <person name="Grimwood J."/>
            <person name="Lindquist E."/>
            <person name="Lucas S."/>
            <person name="Grigoriev I.V."/>
            <person name="Schmitt R."/>
            <person name="Kirk D."/>
            <person name="Rokhsar D.S."/>
        </authorList>
    </citation>
    <scope>NUCLEOTIDE SEQUENCE [LARGE SCALE GENOMIC DNA]</scope>
    <source>
        <strain evidence="13">f. Nagariensis / Eve</strain>
    </source>
</reference>
<evidence type="ECO:0000313" key="12">
    <source>
        <dbReference type="EMBL" id="EFJ50985.1"/>
    </source>
</evidence>
<keyword evidence="6" id="KW-0238">DNA-binding</keyword>
<dbReference type="FunCoup" id="D8TNF9">
    <property type="interactions" value="1662"/>
</dbReference>
<evidence type="ECO:0000259" key="11">
    <source>
        <dbReference type="PROSITE" id="PS51194"/>
    </source>
</evidence>
<dbReference type="PANTHER" id="PTHR13710:SF105">
    <property type="entry name" value="ATP-DEPENDENT DNA HELICASE Q1"/>
    <property type="match status" value="1"/>
</dbReference>
<evidence type="ECO:0000313" key="13">
    <source>
        <dbReference type="Proteomes" id="UP000001058"/>
    </source>
</evidence>
<feature type="domain" description="Helicase C-terminal" evidence="11">
    <location>
        <begin position="259"/>
        <end position="417"/>
    </location>
</feature>
<dbReference type="GO" id="GO:0000724">
    <property type="term" value="P:double-strand break repair via homologous recombination"/>
    <property type="evidence" value="ECO:0007669"/>
    <property type="project" value="TreeGrafter"/>
</dbReference>
<feature type="domain" description="Helicase ATP-binding" evidence="10">
    <location>
        <begin position="61"/>
        <end position="234"/>
    </location>
</feature>
<dbReference type="Proteomes" id="UP000001058">
    <property type="component" value="Unassembled WGS sequence"/>
</dbReference>
<evidence type="ECO:0000259" key="10">
    <source>
        <dbReference type="PROSITE" id="PS51192"/>
    </source>
</evidence>
<dbReference type="GO" id="GO:0016787">
    <property type="term" value="F:hydrolase activity"/>
    <property type="evidence" value="ECO:0007669"/>
    <property type="project" value="UniProtKB-KW"/>
</dbReference>
<keyword evidence="3" id="KW-0378">Hydrolase</keyword>
<dbReference type="GO" id="GO:0043138">
    <property type="term" value="F:3'-5' DNA helicase activity"/>
    <property type="evidence" value="ECO:0007669"/>
    <property type="project" value="UniProtKB-EC"/>
</dbReference>
<dbReference type="Pfam" id="PF00271">
    <property type="entry name" value="Helicase_C"/>
    <property type="match status" value="1"/>
</dbReference>
<dbReference type="GO" id="GO:0016592">
    <property type="term" value="C:mediator complex"/>
    <property type="evidence" value="ECO:0007669"/>
    <property type="project" value="TreeGrafter"/>
</dbReference>
<dbReference type="PROSITE" id="PS51192">
    <property type="entry name" value="HELICASE_ATP_BIND_1"/>
    <property type="match status" value="1"/>
</dbReference>
<sequence>MQHQDQLRIRRDQLLRQIDQERRAPKADWQQEGFPWSAKLNQTLHDVFGLREFRALQREVMNAALQGRDVLCLLPSGGGKSLCYQLPALVSPGLTLVVSPLLSLIQDQVLSLRALSINGSCLTSLSSKEEVAEVYGKMERGELKLLYVTPEKIVSSKRFMSKLEKVHQGGRLDRIAIDEAHCASAWGNDFRPDYKKLGVLKQQFPQVPIIALTATATHQVCKDLKSILRIQGCEFFRASVNRPNLFYEVLPKPAAAADAIAAIVAWIHRHYPRGESGIVYCLTRKDCETVASELAAGGVSARHYHADMEPGPREAAHAAWSAGKVQVMVATVAFGMGINKPDVRFVVHHSLSKSLENYYQAGSRLIESGRAGRDGLPARCLMFYRFSDALRQAAIVCFEPTWEANLNAMMLYAAAAVPGSGSGDSGDGGSSCRRAIIQRHFAEAPAECRCMCDNCCAAAAAGPAAAAPRDVGRHARAVLEILRQQQAKEKKATLIQLVDLWRSSKDPGVAKEAKTMSRDENEAVIAAMTYARLLEFEFGHTAYATNAYLSAPTATAKGKKAKAAATASFDDGASSGGGSDGTTRASLEQWRAQRATDLHLFPHSILSAEQLSALSALQKPVSQDALRAAVGVRRFELYGRELTDVL</sequence>
<dbReference type="EC" id="5.6.2.4" evidence="9"/>
<dbReference type="InParanoid" id="D8TNF9"/>
<dbReference type="InterPro" id="IPR014001">
    <property type="entry name" value="Helicase_ATP-bd"/>
</dbReference>
<dbReference type="GO" id="GO:0005737">
    <property type="term" value="C:cytoplasm"/>
    <property type="evidence" value="ECO:0007669"/>
    <property type="project" value="TreeGrafter"/>
</dbReference>
<evidence type="ECO:0000256" key="7">
    <source>
        <dbReference type="ARBA" id="ARBA00023235"/>
    </source>
</evidence>
<comment type="similarity">
    <text evidence="1">Belongs to the helicase family. RecQ subfamily.</text>
</comment>
<dbReference type="Pfam" id="PF00270">
    <property type="entry name" value="DEAD"/>
    <property type="match status" value="1"/>
</dbReference>
<protein>
    <recommendedName>
        <fullName evidence="9">DNA 3'-5' helicase</fullName>
        <ecNumber evidence="9">5.6.2.4</ecNumber>
    </recommendedName>
</protein>
<gene>
    <name evidence="12" type="ORF">VOLCADRAFT_57553</name>
</gene>
<keyword evidence="13" id="KW-1185">Reference proteome</keyword>
<dbReference type="GO" id="GO:0005524">
    <property type="term" value="F:ATP binding"/>
    <property type="evidence" value="ECO:0007669"/>
    <property type="project" value="UniProtKB-KW"/>
</dbReference>
<evidence type="ECO:0000256" key="1">
    <source>
        <dbReference type="ARBA" id="ARBA00005446"/>
    </source>
</evidence>
<evidence type="ECO:0000256" key="8">
    <source>
        <dbReference type="ARBA" id="ARBA00034617"/>
    </source>
</evidence>
<dbReference type="InterPro" id="IPR027417">
    <property type="entry name" value="P-loop_NTPase"/>
</dbReference>
<evidence type="ECO:0000256" key="2">
    <source>
        <dbReference type="ARBA" id="ARBA00022741"/>
    </source>
</evidence>
<dbReference type="PROSITE" id="PS51194">
    <property type="entry name" value="HELICASE_CTER"/>
    <property type="match status" value="1"/>
</dbReference>
<evidence type="ECO:0000256" key="4">
    <source>
        <dbReference type="ARBA" id="ARBA00022806"/>
    </source>
</evidence>
<keyword evidence="4" id="KW-0347">Helicase</keyword>
<dbReference type="FunFam" id="3.40.50.300:FF:001544">
    <property type="entry name" value="ATP-dependent DNA helicase"/>
    <property type="match status" value="1"/>
</dbReference>
<dbReference type="InterPro" id="IPR004589">
    <property type="entry name" value="DNA_helicase_ATP-dep_RecQ"/>
</dbReference>
<dbReference type="OrthoDB" id="10261556at2759"/>
<dbReference type="InterPro" id="IPR036388">
    <property type="entry name" value="WH-like_DNA-bd_sf"/>
</dbReference>
<organism evidence="13">
    <name type="scientific">Volvox carteri f. nagariensis</name>
    <dbReference type="NCBI Taxonomy" id="3068"/>
    <lineage>
        <taxon>Eukaryota</taxon>
        <taxon>Viridiplantae</taxon>
        <taxon>Chlorophyta</taxon>
        <taxon>core chlorophytes</taxon>
        <taxon>Chlorophyceae</taxon>
        <taxon>CS clade</taxon>
        <taxon>Chlamydomonadales</taxon>
        <taxon>Volvocaceae</taxon>
        <taxon>Volvox</taxon>
    </lineage>
</organism>
<dbReference type="STRING" id="3068.D8TNF9"/>
<dbReference type="EMBL" id="GL378329">
    <property type="protein sequence ID" value="EFJ50985.1"/>
    <property type="molecule type" value="Genomic_DNA"/>
</dbReference>
<name>D8TNF9_VOLCA</name>